<reference evidence="6 7" key="1">
    <citation type="submission" date="2023-03" db="EMBL/GenBank/DDBJ databases">
        <title>Draft genome sequence of type strain Streptomyces ferralitis JCM 14344.</title>
        <authorList>
            <person name="Klaysubun C."/>
            <person name="Duangmal K."/>
        </authorList>
    </citation>
    <scope>NUCLEOTIDE SEQUENCE [LARGE SCALE GENOMIC DNA]</scope>
    <source>
        <strain evidence="6 7">JCM 14344</strain>
    </source>
</reference>
<dbReference type="Pfam" id="PF09084">
    <property type="entry name" value="NMT1"/>
    <property type="match status" value="1"/>
</dbReference>
<protein>
    <submittedName>
        <fullName evidence="6">ABC transporter substrate-binding protein</fullName>
    </submittedName>
</protein>
<dbReference type="PANTHER" id="PTHR30024:SF47">
    <property type="entry name" value="TAURINE-BINDING PERIPLASMIC PROTEIN"/>
    <property type="match status" value="1"/>
</dbReference>
<feature type="signal peptide" evidence="4">
    <location>
        <begin position="1"/>
        <end position="27"/>
    </location>
</feature>
<evidence type="ECO:0000256" key="2">
    <source>
        <dbReference type="ARBA" id="ARBA00010742"/>
    </source>
</evidence>
<dbReference type="Gene3D" id="3.40.190.10">
    <property type="entry name" value="Periplasmic binding protein-like II"/>
    <property type="match status" value="2"/>
</dbReference>
<keyword evidence="3 4" id="KW-0732">Signal</keyword>
<name>A0ABT5Z606_9ACTN</name>
<evidence type="ECO:0000313" key="6">
    <source>
        <dbReference type="EMBL" id="MDF2259082.1"/>
    </source>
</evidence>
<feature type="domain" description="SsuA/THI5-like" evidence="5">
    <location>
        <begin position="57"/>
        <end position="262"/>
    </location>
</feature>
<evidence type="ECO:0000256" key="4">
    <source>
        <dbReference type="SAM" id="SignalP"/>
    </source>
</evidence>
<dbReference type="PANTHER" id="PTHR30024">
    <property type="entry name" value="ALIPHATIC SULFONATES-BINDING PROTEIN-RELATED"/>
    <property type="match status" value="1"/>
</dbReference>
<dbReference type="RefSeq" id="WP_275818548.1">
    <property type="nucleotide sequence ID" value="NZ_BAAANM010000010.1"/>
</dbReference>
<dbReference type="SUPFAM" id="SSF53850">
    <property type="entry name" value="Periplasmic binding protein-like II"/>
    <property type="match status" value="1"/>
</dbReference>
<evidence type="ECO:0000259" key="5">
    <source>
        <dbReference type="Pfam" id="PF09084"/>
    </source>
</evidence>
<evidence type="ECO:0000256" key="1">
    <source>
        <dbReference type="ARBA" id="ARBA00004418"/>
    </source>
</evidence>
<keyword evidence="7" id="KW-1185">Reference proteome</keyword>
<proteinExistence type="inferred from homology"/>
<accession>A0ABT5Z606</accession>
<dbReference type="Proteomes" id="UP001220022">
    <property type="component" value="Unassembled WGS sequence"/>
</dbReference>
<evidence type="ECO:0000256" key="3">
    <source>
        <dbReference type="ARBA" id="ARBA00022729"/>
    </source>
</evidence>
<evidence type="ECO:0000313" key="7">
    <source>
        <dbReference type="Proteomes" id="UP001220022"/>
    </source>
</evidence>
<comment type="caution">
    <text evidence="6">The sequence shown here is derived from an EMBL/GenBank/DDBJ whole genome shotgun (WGS) entry which is preliminary data.</text>
</comment>
<organism evidence="6 7">
    <name type="scientific">Streptantibioticus ferralitis</name>
    <dbReference type="NCBI Taxonomy" id="236510"/>
    <lineage>
        <taxon>Bacteria</taxon>
        <taxon>Bacillati</taxon>
        <taxon>Actinomycetota</taxon>
        <taxon>Actinomycetes</taxon>
        <taxon>Kitasatosporales</taxon>
        <taxon>Streptomycetaceae</taxon>
        <taxon>Streptantibioticus</taxon>
    </lineage>
</organism>
<comment type="subcellular location">
    <subcellularLocation>
        <location evidence="1">Periplasm</location>
    </subcellularLocation>
</comment>
<dbReference type="InterPro" id="IPR015168">
    <property type="entry name" value="SsuA/THI5"/>
</dbReference>
<feature type="chain" id="PRO_5047373388" evidence="4">
    <location>
        <begin position="28"/>
        <end position="350"/>
    </location>
</feature>
<gene>
    <name evidence="6" type="ORF">P2L57_26225</name>
</gene>
<dbReference type="EMBL" id="JARHTQ010000020">
    <property type="protein sequence ID" value="MDF2259082.1"/>
    <property type="molecule type" value="Genomic_DNA"/>
</dbReference>
<dbReference type="PROSITE" id="PS51257">
    <property type="entry name" value="PROKAR_LIPOPROTEIN"/>
    <property type="match status" value="1"/>
</dbReference>
<comment type="similarity">
    <text evidence="2">Belongs to the bacterial solute-binding protein SsuA/TauA family.</text>
</comment>
<sequence>MKPVKVKNSVLAVASCTALALSLSACGGNSAKTAPKNAAGESTVRIMVGGLDKQIYLPVMLAQKLGYFKAQGINAVLSDEPAGVDAETDMLAGQQDAVVGFYDHNIDLQSKGKATQSVVQLLQAPGEVEMVRTDEAGSVKSPADFKGKKLGVTGLGSSTNFLTQYLEAKNGLKTSDATSVAVGAGSTFVAAMQNKQIDAGMTTEPTISILQQKGLAKPLVDMRTAAGAKAALGGTYPASCLYLTTGYIQKNPEVVQKLVDVFVGTLKWINTHSAAQIADKMPADYYAGVGKDTYTKALENEKGMYSPDGLMPGDGPQTVLNVLSSWDPTVKGHQVDLSKTYTNDYVKKAR</sequence>